<protein>
    <submittedName>
        <fullName evidence="1">Uncharacterized protein</fullName>
    </submittedName>
</protein>
<keyword evidence="2" id="KW-1185">Reference proteome</keyword>
<evidence type="ECO:0000313" key="1">
    <source>
        <dbReference type="EMBL" id="KAG0423257.1"/>
    </source>
</evidence>
<sequence>MRLLLFVAVFIALFVSSLLVSLVVNHAQPAPYMDEIFHVPQAQSYCSYNFTYWDPKITTPPGLYLTSLCFALAAKLLAAVDFCTPFYLRCTNILLMLGNFCVSSAIMIRLAGACDGSTRAKLILASAATTLLPVLHFFTFLYYTDPGTVLFLQLMYLYSLFEHHWLAATFGAVAVLYRQTSIVWVFMVAACKVMAIADDRWPVEKWLKLENISCTVGQLASNPHKRVREAVDFVRDVLWDCVGYVIVGAAFVAFLVYNGGIVLGDKSAHQACFHVPQLGYFLLFSAFSGAPFFLQPNTLSDFCCSLRRRAYLYAVLVLASVLAVQNFSHIHPYLLADNRHLTFYLWRKVLGRSELIRFCLVPACIYAGYAMLHHLQHTSRTWRLFFLVGVFVSVVPQKLLEFRYFIFPYLFFRLHLKDVGYRQIFLELVLHVTVNVTVMHLFLNKTFMWESDPSSVQRFMW</sequence>
<accession>A0AC60PQD9</accession>
<gene>
    <name evidence="1" type="ORF">HPB47_000964</name>
</gene>
<proteinExistence type="predicted"/>
<comment type="caution">
    <text evidence="1">The sequence shown here is derived from an EMBL/GenBank/DDBJ whole genome shotgun (WGS) entry which is preliminary data.</text>
</comment>
<dbReference type="EMBL" id="JABSTQ010010123">
    <property type="protein sequence ID" value="KAG0423257.1"/>
    <property type="molecule type" value="Genomic_DNA"/>
</dbReference>
<evidence type="ECO:0000313" key="2">
    <source>
        <dbReference type="Proteomes" id="UP000805193"/>
    </source>
</evidence>
<name>A0AC60PQD9_IXOPE</name>
<reference evidence="1 2" key="1">
    <citation type="journal article" date="2020" name="Cell">
        <title>Large-Scale Comparative Analyses of Tick Genomes Elucidate Their Genetic Diversity and Vector Capacities.</title>
        <authorList>
            <consortium name="Tick Genome and Microbiome Consortium (TIGMIC)"/>
            <person name="Jia N."/>
            <person name="Wang J."/>
            <person name="Shi W."/>
            <person name="Du L."/>
            <person name="Sun Y."/>
            <person name="Zhan W."/>
            <person name="Jiang J.F."/>
            <person name="Wang Q."/>
            <person name="Zhang B."/>
            <person name="Ji P."/>
            <person name="Bell-Sakyi L."/>
            <person name="Cui X.M."/>
            <person name="Yuan T.T."/>
            <person name="Jiang B.G."/>
            <person name="Yang W.F."/>
            <person name="Lam T.T."/>
            <person name="Chang Q.C."/>
            <person name="Ding S.J."/>
            <person name="Wang X.J."/>
            <person name="Zhu J.G."/>
            <person name="Ruan X.D."/>
            <person name="Zhao L."/>
            <person name="Wei J.T."/>
            <person name="Ye R.Z."/>
            <person name="Que T.C."/>
            <person name="Du C.H."/>
            <person name="Zhou Y.H."/>
            <person name="Cheng J.X."/>
            <person name="Dai P.F."/>
            <person name="Guo W.B."/>
            <person name="Han X.H."/>
            <person name="Huang E.J."/>
            <person name="Li L.F."/>
            <person name="Wei W."/>
            <person name="Gao Y.C."/>
            <person name="Liu J.Z."/>
            <person name="Shao H.Z."/>
            <person name="Wang X."/>
            <person name="Wang C.C."/>
            <person name="Yang T.C."/>
            <person name="Huo Q.B."/>
            <person name="Li W."/>
            <person name="Chen H.Y."/>
            <person name="Chen S.E."/>
            <person name="Zhou L.G."/>
            <person name="Ni X.B."/>
            <person name="Tian J.H."/>
            <person name="Sheng Y."/>
            <person name="Liu T."/>
            <person name="Pan Y.S."/>
            <person name="Xia L.Y."/>
            <person name="Li J."/>
            <person name="Zhao F."/>
            <person name="Cao W.C."/>
        </authorList>
    </citation>
    <scope>NUCLEOTIDE SEQUENCE [LARGE SCALE GENOMIC DNA]</scope>
    <source>
        <strain evidence="1">Iper-2018</strain>
    </source>
</reference>
<organism evidence="1 2">
    <name type="scientific">Ixodes persulcatus</name>
    <name type="common">Taiga tick</name>
    <dbReference type="NCBI Taxonomy" id="34615"/>
    <lineage>
        <taxon>Eukaryota</taxon>
        <taxon>Metazoa</taxon>
        <taxon>Ecdysozoa</taxon>
        <taxon>Arthropoda</taxon>
        <taxon>Chelicerata</taxon>
        <taxon>Arachnida</taxon>
        <taxon>Acari</taxon>
        <taxon>Parasitiformes</taxon>
        <taxon>Ixodida</taxon>
        <taxon>Ixodoidea</taxon>
        <taxon>Ixodidae</taxon>
        <taxon>Ixodinae</taxon>
        <taxon>Ixodes</taxon>
    </lineage>
</organism>
<dbReference type="Proteomes" id="UP000805193">
    <property type="component" value="Unassembled WGS sequence"/>
</dbReference>